<keyword evidence="6" id="KW-0961">Cell wall biogenesis/degradation</keyword>
<dbReference type="Pfam" id="PF00768">
    <property type="entry name" value="Peptidase_S11"/>
    <property type="match status" value="1"/>
</dbReference>
<name>A0A3M8D2P9_9BACL</name>
<dbReference type="SUPFAM" id="SSF56601">
    <property type="entry name" value="beta-lactamase/transpeptidase-like"/>
    <property type="match status" value="1"/>
</dbReference>
<feature type="active site" description="Acyl-ester intermediate" evidence="7">
    <location>
        <position position="64"/>
    </location>
</feature>
<evidence type="ECO:0000259" key="10">
    <source>
        <dbReference type="Pfam" id="PF00768"/>
    </source>
</evidence>
<evidence type="ECO:0000256" key="9">
    <source>
        <dbReference type="RuleBase" id="RU004016"/>
    </source>
</evidence>
<evidence type="ECO:0000256" key="2">
    <source>
        <dbReference type="ARBA" id="ARBA00022729"/>
    </source>
</evidence>
<dbReference type="GO" id="GO:0008360">
    <property type="term" value="P:regulation of cell shape"/>
    <property type="evidence" value="ECO:0007669"/>
    <property type="project" value="UniProtKB-KW"/>
</dbReference>
<evidence type="ECO:0000313" key="11">
    <source>
        <dbReference type="EMBL" id="RNB81979.1"/>
    </source>
</evidence>
<evidence type="ECO:0000256" key="8">
    <source>
        <dbReference type="PIRSR" id="PIRSR618044-2"/>
    </source>
</evidence>
<evidence type="ECO:0000313" key="12">
    <source>
        <dbReference type="Proteomes" id="UP000271031"/>
    </source>
</evidence>
<protein>
    <submittedName>
        <fullName evidence="11">D-alanyl-D-alanine carboxypeptidase</fullName>
    </submittedName>
</protein>
<dbReference type="OrthoDB" id="9791132at2"/>
<comment type="similarity">
    <text evidence="1 9">Belongs to the peptidase S11 family.</text>
</comment>
<dbReference type="GO" id="GO:0071555">
    <property type="term" value="P:cell wall organization"/>
    <property type="evidence" value="ECO:0007669"/>
    <property type="project" value="UniProtKB-KW"/>
</dbReference>
<accession>A0A3M8D2P9</accession>
<comment type="caution">
    <text evidence="11">The sequence shown here is derived from an EMBL/GenBank/DDBJ whole genome shotgun (WGS) entry which is preliminary data.</text>
</comment>
<evidence type="ECO:0000256" key="7">
    <source>
        <dbReference type="PIRSR" id="PIRSR618044-1"/>
    </source>
</evidence>
<sequence length="305" mass="33844">MQFSTRRLFLFILVIVILFVTVRHWRENTPTVVAKAAVLMDANNGKLLYSLNSDTPLPPASMSKMMTEYIVLGKIHDGSLKWDDRVPITNARLEEEAAKIAVHHGDTLTIHDLYQAMVISSANNAAVTLAEEIAGSESNFAELMNQKAKELGLSDDAHFVNATGLEGTQSTVMTAHDVAQLAYRLINDYPEVLETTRLSSSQLDYDGIRVTSTNMMLTSNNPDIQFEGVDGLKTGYTNQAGYCFAGTAKLGNKRLISVVMGASDETARFIETKKLLAYGFEKWYIPPFLTNIHQFINTYIRHVGV</sequence>
<dbReference type="GO" id="GO:0006508">
    <property type="term" value="P:proteolysis"/>
    <property type="evidence" value="ECO:0007669"/>
    <property type="project" value="InterPro"/>
</dbReference>
<organism evidence="11 12">
    <name type="scientific">Brevibacillus fluminis</name>
    <dbReference type="NCBI Taxonomy" id="511487"/>
    <lineage>
        <taxon>Bacteria</taxon>
        <taxon>Bacillati</taxon>
        <taxon>Bacillota</taxon>
        <taxon>Bacilli</taxon>
        <taxon>Bacillales</taxon>
        <taxon>Paenibacillaceae</taxon>
        <taxon>Brevibacillus</taxon>
    </lineage>
</organism>
<keyword evidence="11" id="KW-0121">Carboxypeptidase</keyword>
<evidence type="ECO:0000256" key="3">
    <source>
        <dbReference type="ARBA" id="ARBA00022801"/>
    </source>
</evidence>
<evidence type="ECO:0000256" key="5">
    <source>
        <dbReference type="ARBA" id="ARBA00022984"/>
    </source>
</evidence>
<keyword evidence="3" id="KW-0378">Hydrolase</keyword>
<dbReference type="InterPro" id="IPR012338">
    <property type="entry name" value="Beta-lactam/transpept-like"/>
</dbReference>
<dbReference type="Proteomes" id="UP000271031">
    <property type="component" value="Unassembled WGS sequence"/>
</dbReference>
<feature type="domain" description="Peptidase S11 D-alanyl-D-alanine carboxypeptidase A N-terminal" evidence="10">
    <location>
        <begin position="27"/>
        <end position="263"/>
    </location>
</feature>
<evidence type="ECO:0000256" key="1">
    <source>
        <dbReference type="ARBA" id="ARBA00007164"/>
    </source>
</evidence>
<dbReference type="RefSeq" id="WP_122920513.1">
    <property type="nucleotide sequence ID" value="NZ_RHHQ01000021.1"/>
</dbReference>
<proteinExistence type="inferred from homology"/>
<feature type="active site" evidence="7">
    <location>
        <position position="121"/>
    </location>
</feature>
<keyword evidence="11" id="KW-0645">Protease</keyword>
<keyword evidence="12" id="KW-1185">Reference proteome</keyword>
<dbReference type="PANTHER" id="PTHR21581:SF11">
    <property type="entry name" value="D-ALANYL-D-ALANINE CARBOXYPEPTIDASE DACA"/>
    <property type="match status" value="1"/>
</dbReference>
<dbReference type="GO" id="GO:0009002">
    <property type="term" value="F:serine-type D-Ala-D-Ala carboxypeptidase activity"/>
    <property type="evidence" value="ECO:0007669"/>
    <property type="project" value="InterPro"/>
</dbReference>
<feature type="active site" description="Acyl-ester intermediate" evidence="7">
    <location>
        <position position="61"/>
    </location>
</feature>
<dbReference type="InterPro" id="IPR001967">
    <property type="entry name" value="Peptidase_S11_N"/>
</dbReference>
<dbReference type="AlphaFoldDB" id="A0A3M8D2P9"/>
<dbReference type="Gene3D" id="3.40.710.10">
    <property type="entry name" value="DD-peptidase/beta-lactamase superfamily"/>
    <property type="match status" value="1"/>
</dbReference>
<keyword evidence="4" id="KW-0133">Cell shape</keyword>
<gene>
    <name evidence="11" type="ORF">EDM56_24215</name>
</gene>
<feature type="binding site" evidence="8">
    <location>
        <position position="233"/>
    </location>
    <ligand>
        <name>substrate</name>
    </ligand>
</feature>
<dbReference type="GO" id="GO:0009252">
    <property type="term" value="P:peptidoglycan biosynthetic process"/>
    <property type="evidence" value="ECO:0007669"/>
    <property type="project" value="UniProtKB-KW"/>
</dbReference>
<dbReference type="EMBL" id="RHHQ01000021">
    <property type="protein sequence ID" value="RNB81979.1"/>
    <property type="molecule type" value="Genomic_DNA"/>
</dbReference>
<evidence type="ECO:0000256" key="6">
    <source>
        <dbReference type="ARBA" id="ARBA00023316"/>
    </source>
</evidence>
<dbReference type="InterPro" id="IPR018044">
    <property type="entry name" value="Peptidase_S11"/>
</dbReference>
<dbReference type="PANTHER" id="PTHR21581">
    <property type="entry name" value="D-ALANYL-D-ALANINE CARBOXYPEPTIDASE"/>
    <property type="match status" value="1"/>
</dbReference>
<evidence type="ECO:0000256" key="4">
    <source>
        <dbReference type="ARBA" id="ARBA00022960"/>
    </source>
</evidence>
<dbReference type="PRINTS" id="PR00725">
    <property type="entry name" value="DADACBPTASE1"/>
</dbReference>
<reference evidence="11 12" key="1">
    <citation type="submission" date="2018-10" db="EMBL/GenBank/DDBJ databases">
        <title>Phylogenomics of Brevibacillus.</title>
        <authorList>
            <person name="Dunlap C."/>
        </authorList>
    </citation>
    <scope>NUCLEOTIDE SEQUENCE [LARGE SCALE GENOMIC DNA]</scope>
    <source>
        <strain evidence="11 12">JCM 15716</strain>
    </source>
</reference>
<keyword evidence="2" id="KW-0732">Signal</keyword>
<keyword evidence="5" id="KW-0573">Peptidoglycan synthesis</keyword>